<name>A0ABN8YN89_RANTA</name>
<dbReference type="EMBL" id="OX459956">
    <property type="protein sequence ID" value="CAI9162066.1"/>
    <property type="molecule type" value="Genomic_DNA"/>
</dbReference>
<sequence length="105" mass="11985">MTISHLHLSVNKVIKFYWWEIKGNLVCLNLGVGNTRRNSQGNQRMEPTFTERVPFTLCAKYRFHGVKPVPDIRGHLVPTLGTCACSFHPHSSPFISIFTGEETER</sequence>
<evidence type="ECO:0000313" key="2">
    <source>
        <dbReference type="Proteomes" id="UP001176941"/>
    </source>
</evidence>
<proteinExistence type="predicted"/>
<evidence type="ECO:0000313" key="1">
    <source>
        <dbReference type="EMBL" id="CAI9162066.1"/>
    </source>
</evidence>
<reference evidence="1" key="1">
    <citation type="submission" date="2023-04" db="EMBL/GenBank/DDBJ databases">
        <authorList>
            <consortium name="ELIXIR-Norway"/>
        </authorList>
    </citation>
    <scope>NUCLEOTIDE SEQUENCE [LARGE SCALE GENOMIC DNA]</scope>
</reference>
<accession>A0ABN8YN89</accession>
<gene>
    <name evidence="1" type="ORF">MRATA1EN1_LOCUS11028</name>
</gene>
<dbReference type="Proteomes" id="UP001176941">
    <property type="component" value="Chromosome 20"/>
</dbReference>
<protein>
    <submittedName>
        <fullName evidence="1">Uncharacterized protein</fullName>
    </submittedName>
</protein>
<organism evidence="1 2">
    <name type="scientific">Rangifer tarandus platyrhynchus</name>
    <name type="common">Svalbard reindeer</name>
    <dbReference type="NCBI Taxonomy" id="3082113"/>
    <lineage>
        <taxon>Eukaryota</taxon>
        <taxon>Metazoa</taxon>
        <taxon>Chordata</taxon>
        <taxon>Craniata</taxon>
        <taxon>Vertebrata</taxon>
        <taxon>Euteleostomi</taxon>
        <taxon>Mammalia</taxon>
        <taxon>Eutheria</taxon>
        <taxon>Laurasiatheria</taxon>
        <taxon>Artiodactyla</taxon>
        <taxon>Ruminantia</taxon>
        <taxon>Pecora</taxon>
        <taxon>Cervidae</taxon>
        <taxon>Odocoileinae</taxon>
        <taxon>Rangifer</taxon>
    </lineage>
</organism>
<keyword evidence="2" id="KW-1185">Reference proteome</keyword>